<comment type="caution">
    <text evidence="2">The sequence shown here is derived from an EMBL/GenBank/DDBJ whole genome shotgun (WGS) entry which is preliminary data.</text>
</comment>
<evidence type="ECO:0000256" key="1">
    <source>
        <dbReference type="SAM" id="MobiDB-lite"/>
    </source>
</evidence>
<reference evidence="2 3" key="1">
    <citation type="journal article" date="2019" name="Sci. Rep.">
        <title>Orb-weaving spider Araneus ventricosus genome elucidates the spidroin gene catalogue.</title>
        <authorList>
            <person name="Kono N."/>
            <person name="Nakamura H."/>
            <person name="Ohtoshi R."/>
            <person name="Moran D.A.P."/>
            <person name="Shinohara A."/>
            <person name="Yoshida Y."/>
            <person name="Fujiwara M."/>
            <person name="Mori M."/>
            <person name="Tomita M."/>
            <person name="Arakawa K."/>
        </authorList>
    </citation>
    <scope>NUCLEOTIDE SEQUENCE [LARGE SCALE GENOMIC DNA]</scope>
</reference>
<feature type="compositionally biased region" description="Acidic residues" evidence="1">
    <location>
        <begin position="144"/>
        <end position="159"/>
    </location>
</feature>
<gene>
    <name evidence="2" type="ORF">AVEN_188287_1</name>
</gene>
<sequence length="208" mass="23209">MATRGCSNDPNKFCYICGELTIKKQQRNVTDFVKKLYFAYFGVKLGDQDKSWAPHNVCCICAEELKQWLSGKQKSLCFGIPMIWRKPSNHSDDCYFCSINVHGFNAKNRKGIVYPHIPSAMHPVPHGPGIPIPKPREKLKDISSDSEEEDDGSDDDDFDAAGSNDPQLFSQSELNDLVRNLGLPKNSAELLGSRLNEKNLLSPGVSFS</sequence>
<protein>
    <submittedName>
        <fullName evidence="2">Uncharacterized protein</fullName>
    </submittedName>
</protein>
<dbReference type="AlphaFoldDB" id="A0A4Y2LXI4"/>
<dbReference type="EMBL" id="BGPR01006418">
    <property type="protein sequence ID" value="GBN18850.1"/>
    <property type="molecule type" value="Genomic_DNA"/>
</dbReference>
<feature type="compositionally biased region" description="Basic and acidic residues" evidence="1">
    <location>
        <begin position="134"/>
        <end position="143"/>
    </location>
</feature>
<keyword evidence="3" id="KW-1185">Reference proteome</keyword>
<accession>A0A4Y2LXI4</accession>
<dbReference type="OrthoDB" id="7890494at2759"/>
<evidence type="ECO:0000313" key="3">
    <source>
        <dbReference type="Proteomes" id="UP000499080"/>
    </source>
</evidence>
<proteinExistence type="predicted"/>
<name>A0A4Y2LXI4_ARAVE</name>
<dbReference type="Proteomes" id="UP000499080">
    <property type="component" value="Unassembled WGS sequence"/>
</dbReference>
<feature type="region of interest" description="Disordered" evidence="1">
    <location>
        <begin position="124"/>
        <end position="173"/>
    </location>
</feature>
<organism evidence="2 3">
    <name type="scientific">Araneus ventricosus</name>
    <name type="common">Orbweaver spider</name>
    <name type="synonym">Epeira ventricosa</name>
    <dbReference type="NCBI Taxonomy" id="182803"/>
    <lineage>
        <taxon>Eukaryota</taxon>
        <taxon>Metazoa</taxon>
        <taxon>Ecdysozoa</taxon>
        <taxon>Arthropoda</taxon>
        <taxon>Chelicerata</taxon>
        <taxon>Arachnida</taxon>
        <taxon>Araneae</taxon>
        <taxon>Araneomorphae</taxon>
        <taxon>Entelegynae</taxon>
        <taxon>Araneoidea</taxon>
        <taxon>Araneidae</taxon>
        <taxon>Araneus</taxon>
    </lineage>
</organism>
<evidence type="ECO:0000313" key="2">
    <source>
        <dbReference type="EMBL" id="GBN18850.1"/>
    </source>
</evidence>